<reference evidence="1 2" key="1">
    <citation type="submission" date="2018-02" db="EMBL/GenBank/DDBJ databases">
        <title>Lelliotia aquatilis sp. nov., isolated from drinking water.</title>
        <authorList>
            <person name="Kaempfer P."/>
            <person name="Glaeser S."/>
            <person name="Exner M."/>
            <person name="Doijad S."/>
            <person name="Chakraborty T."/>
        </authorList>
    </citation>
    <scope>NUCLEOTIDE SEQUENCE [LARGE SCALE GENOMIC DNA]</scope>
    <source>
        <strain evidence="1 2">6331-17</strain>
    </source>
</reference>
<protein>
    <submittedName>
        <fullName evidence="1">Uncharacterized protein</fullName>
    </submittedName>
</protein>
<organism evidence="1 2">
    <name type="scientific">Lelliottia aquatilis</name>
    <dbReference type="NCBI Taxonomy" id="2080838"/>
    <lineage>
        <taxon>Bacteria</taxon>
        <taxon>Pseudomonadati</taxon>
        <taxon>Pseudomonadota</taxon>
        <taxon>Gammaproteobacteria</taxon>
        <taxon>Enterobacterales</taxon>
        <taxon>Enterobacteriaceae</taxon>
        <taxon>Lelliottia</taxon>
    </lineage>
</organism>
<name>A0ABX5A2S3_9ENTR</name>
<comment type="caution">
    <text evidence="1">The sequence shown here is derived from an EMBL/GenBank/DDBJ whole genome shotgun (WGS) entry which is preliminary data.</text>
</comment>
<dbReference type="EMBL" id="PQVW01000004">
    <property type="protein sequence ID" value="POZ24009.1"/>
    <property type="molecule type" value="Genomic_DNA"/>
</dbReference>
<accession>A0ABX5A2S3</accession>
<evidence type="ECO:0000313" key="1">
    <source>
        <dbReference type="EMBL" id="POZ24009.1"/>
    </source>
</evidence>
<keyword evidence="2" id="KW-1185">Reference proteome</keyword>
<gene>
    <name evidence="1" type="ORF">C3712_07260</name>
</gene>
<dbReference type="Proteomes" id="UP000237025">
    <property type="component" value="Unassembled WGS sequence"/>
</dbReference>
<evidence type="ECO:0000313" key="2">
    <source>
        <dbReference type="Proteomes" id="UP000237025"/>
    </source>
</evidence>
<proteinExistence type="predicted"/>
<dbReference type="RefSeq" id="WP_103948640.1">
    <property type="nucleotide sequence ID" value="NZ_PQVT01000004.1"/>
</dbReference>
<sequence length="117" mass="12969">MNEVATILMKPGSGMSLSAVALASGLITQGLRICLIVPTLADAKKVPEIIPRNMVGSADIVTSMIWAIPWVYIFDDALRCAEEFRHHGEGELVNIALDRLSIHQDRQTRLYLFQYTA</sequence>